<dbReference type="InterPro" id="IPR003439">
    <property type="entry name" value="ABC_transporter-like_ATP-bd"/>
</dbReference>
<evidence type="ECO:0000259" key="4">
    <source>
        <dbReference type="PROSITE" id="PS50893"/>
    </source>
</evidence>
<dbReference type="SMART" id="SM00382">
    <property type="entry name" value="AAA"/>
    <property type="match status" value="1"/>
</dbReference>
<keyword evidence="1" id="KW-0813">Transport</keyword>
<dbReference type="PANTHER" id="PTHR42788:SF13">
    <property type="entry name" value="ALIPHATIC SULFONATES IMPORT ATP-BINDING PROTEIN SSUB"/>
    <property type="match status" value="1"/>
</dbReference>
<accession>A0ABS9EPN9</accession>
<dbReference type="PANTHER" id="PTHR42788">
    <property type="entry name" value="TAURINE IMPORT ATP-BINDING PROTEIN-RELATED"/>
    <property type="match status" value="1"/>
</dbReference>
<dbReference type="Pfam" id="PF00005">
    <property type="entry name" value="ABC_tran"/>
    <property type="match status" value="1"/>
</dbReference>
<dbReference type="RefSeq" id="WP_236099192.1">
    <property type="nucleotide sequence ID" value="NZ_JAKGUD010000005.1"/>
</dbReference>
<protein>
    <submittedName>
        <fullName evidence="5">ABC transporter ATP-binding protein</fullName>
    </submittedName>
</protein>
<dbReference type="PROSITE" id="PS00211">
    <property type="entry name" value="ABC_TRANSPORTER_1"/>
    <property type="match status" value="1"/>
</dbReference>
<evidence type="ECO:0000256" key="2">
    <source>
        <dbReference type="ARBA" id="ARBA00022741"/>
    </source>
</evidence>
<dbReference type="InterPro" id="IPR017871">
    <property type="entry name" value="ABC_transporter-like_CS"/>
</dbReference>
<dbReference type="EMBL" id="JAKGUD010000005">
    <property type="protein sequence ID" value="MCF4142466.1"/>
    <property type="molecule type" value="Genomic_DNA"/>
</dbReference>
<dbReference type="InterPro" id="IPR027417">
    <property type="entry name" value="P-loop_NTPase"/>
</dbReference>
<dbReference type="InterPro" id="IPR003593">
    <property type="entry name" value="AAA+_ATPase"/>
</dbReference>
<gene>
    <name evidence="5" type="ORF">L2W38_06530</name>
</gene>
<evidence type="ECO:0000313" key="5">
    <source>
        <dbReference type="EMBL" id="MCF4142466.1"/>
    </source>
</evidence>
<dbReference type="SUPFAM" id="SSF52540">
    <property type="entry name" value="P-loop containing nucleoside triphosphate hydrolases"/>
    <property type="match status" value="1"/>
</dbReference>
<sequence length="247" mass="26832">MSRLKGRGPAALSVRGISKAFLEKNGELEVLSDVSFDIEKGELVCVLGPSGCGKSTLLKIVAGLESPDRGDVSVDGRTVSGPGLDRCVVFQEDALFPWLTVAENVAFGAKGRMAKSELRSEVNRHLEMTGLSRFADYLPREISGGMKQRVALARVLILKPKVLLMDEPFGALDAQTREAMQELLLSLIEDHSYTVMFITHDVGEAAAIADRVIVMDRSPGGIKAFLSTDGLDPTEVRSELRSIMKDR</sequence>
<evidence type="ECO:0000256" key="1">
    <source>
        <dbReference type="ARBA" id="ARBA00022448"/>
    </source>
</evidence>
<keyword evidence="2" id="KW-0547">Nucleotide-binding</keyword>
<dbReference type="InterPro" id="IPR050166">
    <property type="entry name" value="ABC_transporter_ATP-bind"/>
</dbReference>
<keyword evidence="6" id="KW-1185">Reference proteome</keyword>
<reference evidence="5 6" key="1">
    <citation type="submission" date="2022-01" db="EMBL/GenBank/DDBJ databases">
        <title>Dethiosulfovibrio faecalis sp. nov., a novel proteolytic, non-sulfur-reducing bacterium isolated from a marine aquaculture solid waste bioreactor.</title>
        <authorList>
            <person name="Grabowski S."/>
            <person name="Apolinario E."/>
            <person name="Schneider N."/>
            <person name="Marshall C.W."/>
            <person name="Sowers K.R."/>
        </authorList>
    </citation>
    <scope>NUCLEOTIDE SEQUENCE [LARGE SCALE GENOMIC DNA]</scope>
    <source>
        <strain evidence="5 6">DSM 12537</strain>
    </source>
</reference>
<evidence type="ECO:0000313" key="6">
    <source>
        <dbReference type="Proteomes" id="UP001200430"/>
    </source>
</evidence>
<feature type="domain" description="ABC transporter" evidence="4">
    <location>
        <begin position="12"/>
        <end position="242"/>
    </location>
</feature>
<dbReference type="Gene3D" id="3.40.50.300">
    <property type="entry name" value="P-loop containing nucleotide triphosphate hydrolases"/>
    <property type="match status" value="1"/>
</dbReference>
<dbReference type="Proteomes" id="UP001200430">
    <property type="component" value="Unassembled WGS sequence"/>
</dbReference>
<keyword evidence="3 5" id="KW-0067">ATP-binding</keyword>
<dbReference type="PROSITE" id="PS50893">
    <property type="entry name" value="ABC_TRANSPORTER_2"/>
    <property type="match status" value="1"/>
</dbReference>
<organism evidence="5 6">
    <name type="scientific">Dethiosulfovibrio marinus</name>
    <dbReference type="NCBI Taxonomy" id="133532"/>
    <lineage>
        <taxon>Bacteria</taxon>
        <taxon>Thermotogati</taxon>
        <taxon>Synergistota</taxon>
        <taxon>Synergistia</taxon>
        <taxon>Synergistales</taxon>
        <taxon>Dethiosulfovibrionaceae</taxon>
        <taxon>Dethiosulfovibrio</taxon>
    </lineage>
</organism>
<dbReference type="CDD" id="cd03293">
    <property type="entry name" value="ABC_NrtD_SsuB_transporters"/>
    <property type="match status" value="1"/>
</dbReference>
<dbReference type="GO" id="GO:0005524">
    <property type="term" value="F:ATP binding"/>
    <property type="evidence" value="ECO:0007669"/>
    <property type="project" value="UniProtKB-KW"/>
</dbReference>
<comment type="caution">
    <text evidence="5">The sequence shown here is derived from an EMBL/GenBank/DDBJ whole genome shotgun (WGS) entry which is preliminary data.</text>
</comment>
<name>A0ABS9EPN9_9BACT</name>
<evidence type="ECO:0000256" key="3">
    <source>
        <dbReference type="ARBA" id="ARBA00022840"/>
    </source>
</evidence>
<proteinExistence type="predicted"/>